<evidence type="ECO:0000313" key="4">
    <source>
        <dbReference type="Proteomes" id="UP000016183"/>
    </source>
</evidence>
<dbReference type="PANTHER" id="PTHR46124">
    <property type="entry name" value="D-AMINOACYL-TRNA DEACYLASE"/>
    <property type="match status" value="1"/>
</dbReference>
<evidence type="ECO:0000256" key="1">
    <source>
        <dbReference type="ARBA" id="ARBA00009275"/>
    </source>
</evidence>
<dbReference type="Gene3D" id="3.20.20.140">
    <property type="entry name" value="Metal-dependent hydrolases"/>
    <property type="match status" value="1"/>
</dbReference>
<dbReference type="PROSITE" id="PS01091">
    <property type="entry name" value="TATD_3"/>
    <property type="match status" value="1"/>
</dbReference>
<dbReference type="SUPFAM" id="SSF51556">
    <property type="entry name" value="Metallo-dependent hydrolases"/>
    <property type="match status" value="1"/>
</dbReference>
<evidence type="ECO:0000256" key="2">
    <source>
        <dbReference type="ARBA" id="ARBA00022801"/>
    </source>
</evidence>
<name>M2BQ58_TREDN</name>
<dbReference type="GO" id="GO:0005829">
    <property type="term" value="C:cytosol"/>
    <property type="evidence" value="ECO:0007669"/>
    <property type="project" value="TreeGrafter"/>
</dbReference>
<dbReference type="AlphaFoldDB" id="M2BQ58"/>
<dbReference type="InterPro" id="IPR018228">
    <property type="entry name" value="DNase_TatD-rel_CS"/>
</dbReference>
<dbReference type="PANTHER" id="PTHR46124:SF2">
    <property type="entry name" value="D-AMINOACYL-TRNA DEACYLASE"/>
    <property type="match status" value="1"/>
</dbReference>
<dbReference type="InterPro" id="IPR032466">
    <property type="entry name" value="Metal_Hydrolase"/>
</dbReference>
<proteinExistence type="inferred from homology"/>
<comment type="similarity">
    <text evidence="1">Belongs to the metallo-dependent hydrolases superfamily. TatD-type hydrolase family.</text>
</comment>
<evidence type="ECO:0000313" key="3">
    <source>
        <dbReference type="EMBL" id="EMB24154.1"/>
    </source>
</evidence>
<comment type="caution">
    <text evidence="3">The sequence shown here is derived from an EMBL/GenBank/DDBJ whole genome shotgun (WGS) entry which is preliminary data.</text>
</comment>
<dbReference type="Pfam" id="PF01026">
    <property type="entry name" value="TatD_DNase"/>
    <property type="match status" value="1"/>
</dbReference>
<dbReference type="OrthoDB" id="9810005at2"/>
<dbReference type="HOGENOM" id="CLU_031506_4_3_12"/>
<dbReference type="RefSeq" id="WP_010695855.1">
    <property type="nucleotide sequence ID" value="NZ_KB442453.1"/>
</dbReference>
<organism evidence="3 4">
    <name type="scientific">Treponema denticola SP33</name>
    <dbReference type="NCBI Taxonomy" id="999437"/>
    <lineage>
        <taxon>Bacteria</taxon>
        <taxon>Pseudomonadati</taxon>
        <taxon>Spirochaetota</taxon>
        <taxon>Spirochaetia</taxon>
        <taxon>Spirochaetales</taxon>
        <taxon>Treponemataceae</taxon>
        <taxon>Treponema</taxon>
    </lineage>
</organism>
<dbReference type="InterPro" id="IPR001130">
    <property type="entry name" value="TatD-like"/>
</dbReference>
<reference evidence="3 4" key="1">
    <citation type="submission" date="2012-01" db="EMBL/GenBank/DDBJ databases">
        <title>The Genome Sequence of Treponema denticola SP33.</title>
        <authorList>
            <consortium name="The Broad Institute Genome Sequencing Platform"/>
            <person name="Earl A."/>
            <person name="Ward D."/>
            <person name="Feldgarden M."/>
            <person name="Gevers D."/>
            <person name="Blanton J.M."/>
            <person name="Fenno C.J."/>
            <person name="Baranova O.V."/>
            <person name="Mathney J."/>
            <person name="Dewhirst F.E."/>
            <person name="Izard J."/>
            <person name="Young S.K."/>
            <person name="Zeng Q."/>
            <person name="Gargeya S."/>
            <person name="Fitzgerald M."/>
            <person name="Haas B."/>
            <person name="Abouelleil A."/>
            <person name="Alvarado L."/>
            <person name="Arachchi H.M."/>
            <person name="Berlin A."/>
            <person name="Chapman S.B."/>
            <person name="Gearin G."/>
            <person name="Goldberg J."/>
            <person name="Griggs A."/>
            <person name="Gujja S."/>
            <person name="Hansen M."/>
            <person name="Heiman D."/>
            <person name="Howarth C."/>
            <person name="Larimer J."/>
            <person name="Lui A."/>
            <person name="MacDonald P.J.P."/>
            <person name="McCowen C."/>
            <person name="Montmayeur A."/>
            <person name="Murphy C."/>
            <person name="Neiman D."/>
            <person name="Pearson M."/>
            <person name="Priest M."/>
            <person name="Roberts A."/>
            <person name="Saif S."/>
            <person name="Shea T."/>
            <person name="Sisk P."/>
            <person name="Stolte C."/>
            <person name="Sykes S."/>
            <person name="Wortman J."/>
            <person name="Nusbaum C."/>
            <person name="Birren B."/>
        </authorList>
    </citation>
    <scope>NUCLEOTIDE SEQUENCE [LARGE SCALE GENOMIC DNA]</scope>
    <source>
        <strain evidence="3 4">SP33</strain>
    </source>
</reference>
<gene>
    <name evidence="3" type="ORF">HMPREF9733_01603</name>
</gene>
<dbReference type="GO" id="GO:0016788">
    <property type="term" value="F:hydrolase activity, acting on ester bonds"/>
    <property type="evidence" value="ECO:0007669"/>
    <property type="project" value="InterPro"/>
</dbReference>
<accession>M2BQ58</accession>
<dbReference type="CDD" id="cd01310">
    <property type="entry name" value="TatD_DNAse"/>
    <property type="match status" value="1"/>
</dbReference>
<dbReference type="EMBL" id="AGDZ01000022">
    <property type="protein sequence ID" value="EMB24154.1"/>
    <property type="molecule type" value="Genomic_DNA"/>
</dbReference>
<dbReference type="PATRIC" id="fig|999437.3.peg.1652"/>
<dbReference type="Proteomes" id="UP000016183">
    <property type="component" value="Unassembled WGS sequence"/>
</dbReference>
<keyword evidence="2 3" id="KW-0378">Hydrolase</keyword>
<protein>
    <submittedName>
        <fullName evidence="3">TatD family hydrolase</fullName>
    </submittedName>
</protein>
<sequence length="310" mass="35106">MFSDSHAHFFMIFKRNEGDASFLHTMMERKFRFAMDIGTQPGDLKERQKFVSDVFDGKIQGQETVHLPERFPDFMHFAAGLWPHAESIAEPEKALAALKTDIDTLFLQKAEAEKTNSGKLFYCGLGECGLDRYWNGPAAEKRGGGVQADDEKGTTDIEGEEFLFKEQLKIAKEKNLSVIVHSRDAYEDTLKCIDEVGHHKGIIHCYSYGLKEAYSFLERGWYISFPGNITYAKKQADKDRIAELVRAVPADKLLLETDAPYLAPVPFRGKINTPLLIEYTYAAVSEILDKSMEALAEQIYQNCCSCFLVK</sequence>